<dbReference type="Proteomes" id="UP000006620">
    <property type="component" value="Chromosome"/>
</dbReference>
<dbReference type="SUPFAM" id="SSF55383">
    <property type="entry name" value="Copper amine oxidase, domain N"/>
    <property type="match status" value="1"/>
</dbReference>
<reference evidence="4" key="1">
    <citation type="submission" date="2011-06" db="EMBL/GenBank/DDBJ databases">
        <title>Complete genome sequence of Paenibacillus mucilaginosus KNP414.</title>
        <authorList>
            <person name="Wang J."/>
            <person name="Hu S."/>
            <person name="Hu X."/>
            <person name="Zhang B."/>
            <person name="Dong D."/>
            <person name="Zhang S."/>
            <person name="Zhao K."/>
            <person name="Wu D."/>
        </authorList>
    </citation>
    <scope>NUCLEOTIDE SEQUENCE [LARGE SCALE GENOMIC DNA]</scope>
    <source>
        <strain evidence="4">KNP414</strain>
    </source>
</reference>
<keyword evidence="1" id="KW-0732">Signal</keyword>
<feature type="chain" id="PRO_5039447625" description="Copper amine oxidase-like N-terminal domain-containing protein" evidence="1">
    <location>
        <begin position="30"/>
        <end position="464"/>
    </location>
</feature>
<name>F8FN43_PAEMK</name>
<protein>
    <recommendedName>
        <fullName evidence="2">Copper amine oxidase-like N-terminal domain-containing protein</fullName>
    </recommendedName>
</protein>
<dbReference type="InterPro" id="IPR012854">
    <property type="entry name" value="Cu_amine_oxidase-like_N"/>
</dbReference>
<organism evidence="3 4">
    <name type="scientific">Paenibacillus mucilaginosus (strain KNP414)</name>
    <dbReference type="NCBI Taxonomy" id="1036673"/>
    <lineage>
        <taxon>Bacteria</taxon>
        <taxon>Bacillati</taxon>
        <taxon>Bacillota</taxon>
        <taxon>Bacilli</taxon>
        <taxon>Bacillales</taxon>
        <taxon>Paenibacillaceae</taxon>
        <taxon>Paenibacillus</taxon>
    </lineage>
</organism>
<dbReference type="HOGENOM" id="CLU_589043_0_0_9"/>
<sequence length="464" mass="50757">MYKPMKMIRTGVLSAAAVALLAGSLAVHAPVSAAEIAASPVKVQEFRFLDKESDRISLDKTSEPDGTRDGHLSLLIDAGDGTEIRFITLKTADSSGADVNHGLWKTFKAQPGDIGHLLAVVRDGKILNPTFQQTLGTFQGITQLELYASDNNSMKPGEYYYVEIETSKGTVKSAVTPFHDSESSYAPVAIREFSWVDLDQDKTGIAFFGEDGTPDGHFRLKLNLAPKTEVLAMILRPTDKDGKEAYQGIWRTNRAGVGWLLGITKGDTVITPEFKKDVKEPLGTFSGNVTFDLYANNNKSIKNGQHYTVEIETTYGTVISKPIEFGNAASNYKDDSALDFRTIALKLDSTVAAVDEVEQTLEVAPFTLDGRTMVPIRFIGEALGAKVDWNAAERRVTLAKEDVKIELVIDEKNAHVNGETAVLDTPAVIRDGITLVPVRFVSESMKMKVFFDNGEILITDAKEQ</sequence>
<evidence type="ECO:0000256" key="1">
    <source>
        <dbReference type="SAM" id="SignalP"/>
    </source>
</evidence>
<dbReference type="EMBL" id="CP002869">
    <property type="protein sequence ID" value="AEI45713.1"/>
    <property type="molecule type" value="Genomic_DNA"/>
</dbReference>
<dbReference type="RefSeq" id="WP_013920854.1">
    <property type="nucleotide sequence ID" value="NC_015690.1"/>
</dbReference>
<evidence type="ECO:0000313" key="3">
    <source>
        <dbReference type="EMBL" id="AEI45713.1"/>
    </source>
</evidence>
<dbReference type="InterPro" id="IPR036582">
    <property type="entry name" value="Mao_N_sf"/>
</dbReference>
<feature type="signal peptide" evidence="1">
    <location>
        <begin position="1"/>
        <end position="29"/>
    </location>
</feature>
<dbReference type="Gene3D" id="3.30.457.10">
    <property type="entry name" value="Copper amine oxidase-like, N-terminal domain"/>
    <property type="match status" value="2"/>
</dbReference>
<gene>
    <name evidence="3" type="ordered locus">KNP414_07203</name>
</gene>
<proteinExistence type="predicted"/>
<evidence type="ECO:0000259" key="2">
    <source>
        <dbReference type="Pfam" id="PF07833"/>
    </source>
</evidence>
<dbReference type="AlphaFoldDB" id="F8FN43"/>
<accession>F8FN43</accession>
<dbReference type="KEGG" id="pms:KNP414_07203"/>
<dbReference type="PATRIC" id="fig|1036673.3.peg.6719"/>
<reference evidence="3 4" key="2">
    <citation type="journal article" date="2013" name="Genome Announc.">
        <title>Genome Sequence of Growth-Improving Paenibacillus mucilaginosus Strain KNP414.</title>
        <authorList>
            <person name="Lu J.J."/>
            <person name="Wang J.F."/>
            <person name="Hu X.F."/>
        </authorList>
    </citation>
    <scope>NUCLEOTIDE SEQUENCE [LARGE SCALE GENOMIC DNA]</scope>
    <source>
        <strain evidence="3 4">KNP414</strain>
    </source>
</reference>
<feature type="domain" description="Copper amine oxidase-like N-terminal" evidence="2">
    <location>
        <begin position="354"/>
        <end position="455"/>
    </location>
</feature>
<dbReference type="Pfam" id="PF07833">
    <property type="entry name" value="Cu_amine_oxidN1"/>
    <property type="match status" value="1"/>
</dbReference>
<evidence type="ECO:0000313" key="4">
    <source>
        <dbReference type="Proteomes" id="UP000006620"/>
    </source>
</evidence>